<evidence type="ECO:0000256" key="1">
    <source>
        <dbReference type="SAM" id="Coils"/>
    </source>
</evidence>
<dbReference type="InterPro" id="IPR001680">
    <property type="entry name" value="WD40_rpt"/>
</dbReference>
<sequence>MLGVAATDALCLADPAALKKAPSSLSTCFSFTSPPSAACWAIDNAHLYLASGRKLQRYDPATNSIDDIYETEDEVDLRGLAAKDKGALVVASGGSVIVIDGILASPRIAQTLSAHTAPVEHIALSNDNSLLASTAANAVHIDNLTMGSHTTLRGLTSYEGQHISACVFHPHARTRLLLAIARSLIIYDITKPSTPTKTITLSDAAGGDICAVACSPFSKTLVAVATTGGTVGLVDLDKEKGLFRTLHMKVPLTSVAFSPEGAAIYLGTENGKLLLLDLRALDKPPKPIIISETGCRIEALCVQKKVKSPPSAAKPSASSAEAKRAASTRATGPTKPSPTRLRPPPRSSTSATATTPTRKSVVPKPTSSPATRPTDPKKVFSPVRDPLGNSTKDSDNISIDIETLAGTRKPPAKGPSPGKAPVRPIRTSFSSPRSPPTRSPAMRSPPKSAIDRPTSVASSRVRATSSTSPKSVVSDATARARARVTSSGRPSADAGRPRRASAASAVESISTAGRLAPGARTRDRAVSSASSRTTRDTREKPAASARPSAASSRPPSALSRRTPSPELPDMGLDPVTPLPKSKRATFANIGLGSPNWAAPLVEETEPKGKGKAVDFEDDSDEEDEIEEISLEHKRLAAAAERERNLSMQVSPARRATSGITHSPWQPSPLRRSMGPQPANAPMMPSSPGSSATAQDFLRGIVRDVMFDYQMETRQEMMGLHLDLVKMGRSWKAELRSLMDEYVGDLSELREENKRLREENERLRRGY</sequence>
<keyword evidence="1" id="KW-0175">Coiled coil</keyword>
<feature type="region of interest" description="Disordered" evidence="2">
    <location>
        <begin position="642"/>
        <end position="691"/>
    </location>
</feature>
<feature type="compositionally biased region" description="Basic and acidic residues" evidence="2">
    <location>
        <begin position="604"/>
        <end position="614"/>
    </location>
</feature>
<dbReference type="InterPro" id="IPR015943">
    <property type="entry name" value="WD40/YVTN_repeat-like_dom_sf"/>
</dbReference>
<dbReference type="RefSeq" id="XP_003034871.1">
    <property type="nucleotide sequence ID" value="XM_003034825.1"/>
</dbReference>
<organism evidence="4">
    <name type="scientific">Schizophyllum commune (strain H4-8 / FGSC 9210)</name>
    <name type="common">Split gill fungus</name>
    <dbReference type="NCBI Taxonomy" id="578458"/>
    <lineage>
        <taxon>Eukaryota</taxon>
        <taxon>Fungi</taxon>
        <taxon>Dikarya</taxon>
        <taxon>Basidiomycota</taxon>
        <taxon>Agaricomycotina</taxon>
        <taxon>Agaricomycetes</taxon>
        <taxon>Agaricomycetidae</taxon>
        <taxon>Agaricales</taxon>
        <taxon>Schizophyllaceae</taxon>
        <taxon>Schizophyllum</taxon>
    </lineage>
</organism>
<dbReference type="GO" id="GO:0043015">
    <property type="term" value="F:gamma-tubulin binding"/>
    <property type="evidence" value="ECO:0007669"/>
    <property type="project" value="TreeGrafter"/>
</dbReference>
<dbReference type="GO" id="GO:0036064">
    <property type="term" value="C:ciliary basal body"/>
    <property type="evidence" value="ECO:0007669"/>
    <property type="project" value="TreeGrafter"/>
</dbReference>
<feature type="region of interest" description="Disordered" evidence="2">
    <location>
        <begin position="306"/>
        <end position="621"/>
    </location>
</feature>
<keyword evidence="4" id="KW-1185">Reference proteome</keyword>
<accession>D8PV53</accession>
<dbReference type="EMBL" id="GL377303">
    <property type="protein sequence ID" value="EFI99968.1"/>
    <property type="molecule type" value="Genomic_DNA"/>
</dbReference>
<feature type="compositionally biased region" description="Low complexity" evidence="2">
    <location>
        <begin position="455"/>
        <end position="505"/>
    </location>
</feature>
<proteinExistence type="predicted"/>
<dbReference type="SMART" id="SM00320">
    <property type="entry name" value="WD40"/>
    <property type="match status" value="3"/>
</dbReference>
<dbReference type="GO" id="GO:0005737">
    <property type="term" value="C:cytoplasm"/>
    <property type="evidence" value="ECO:0007669"/>
    <property type="project" value="TreeGrafter"/>
</dbReference>
<feature type="compositionally biased region" description="Low complexity" evidence="2">
    <location>
        <begin position="308"/>
        <end position="320"/>
    </location>
</feature>
<dbReference type="InParanoid" id="D8PV53"/>
<evidence type="ECO:0000313" key="4">
    <source>
        <dbReference type="Proteomes" id="UP000007431"/>
    </source>
</evidence>
<feature type="compositionally biased region" description="Low complexity" evidence="2">
    <location>
        <begin position="542"/>
        <end position="564"/>
    </location>
</feature>
<feature type="compositionally biased region" description="Low complexity" evidence="2">
    <location>
        <begin position="677"/>
        <end position="691"/>
    </location>
</feature>
<dbReference type="PANTHER" id="PTHR44414:SF1">
    <property type="entry name" value="PROTEIN NEDD1"/>
    <property type="match status" value="1"/>
</dbReference>
<dbReference type="Proteomes" id="UP000007431">
    <property type="component" value="Unassembled WGS sequence"/>
</dbReference>
<name>D8PV53_SCHCM</name>
<dbReference type="AlphaFoldDB" id="D8PV53"/>
<dbReference type="Gene3D" id="2.130.10.10">
    <property type="entry name" value="YVTN repeat-like/Quinoprotein amine dehydrogenase"/>
    <property type="match status" value="1"/>
</dbReference>
<evidence type="ECO:0000313" key="3">
    <source>
        <dbReference type="EMBL" id="EFI99968.1"/>
    </source>
</evidence>
<feature type="coiled-coil region" evidence="1">
    <location>
        <begin position="731"/>
        <end position="765"/>
    </location>
</feature>
<dbReference type="OMA" id="GTMVLWD"/>
<feature type="compositionally biased region" description="Low complexity" evidence="2">
    <location>
        <begin position="347"/>
        <end position="360"/>
    </location>
</feature>
<dbReference type="eggNOG" id="KOG4378">
    <property type="taxonomic scope" value="Eukaryota"/>
</dbReference>
<dbReference type="InterPro" id="IPR052818">
    <property type="entry name" value="NEDD1_Spindle_Assembly"/>
</dbReference>
<protein>
    <recommendedName>
        <fullName evidence="5">WD40 repeat-like protein</fullName>
    </recommendedName>
</protein>
<dbReference type="SUPFAM" id="SSF101908">
    <property type="entry name" value="Putative isomerase YbhE"/>
    <property type="match status" value="1"/>
</dbReference>
<gene>
    <name evidence="3" type="ORF">SCHCODRAFT_14013</name>
</gene>
<dbReference type="GO" id="GO:0000278">
    <property type="term" value="P:mitotic cell cycle"/>
    <property type="evidence" value="ECO:0007669"/>
    <property type="project" value="TreeGrafter"/>
</dbReference>
<evidence type="ECO:0008006" key="5">
    <source>
        <dbReference type="Google" id="ProtNLM"/>
    </source>
</evidence>
<feature type="compositionally biased region" description="Low complexity" evidence="2">
    <location>
        <begin position="415"/>
        <end position="432"/>
    </location>
</feature>
<dbReference type="PANTHER" id="PTHR44414">
    <property type="entry name" value="PROTEIN NEDD1"/>
    <property type="match status" value="1"/>
</dbReference>
<dbReference type="GO" id="GO:0007020">
    <property type="term" value="P:microtubule nucleation"/>
    <property type="evidence" value="ECO:0007669"/>
    <property type="project" value="TreeGrafter"/>
</dbReference>
<dbReference type="KEGG" id="scm:SCHCO_02743424"/>
<reference evidence="3 4" key="1">
    <citation type="journal article" date="2010" name="Nat. Biotechnol.">
        <title>Genome sequence of the model mushroom Schizophyllum commune.</title>
        <authorList>
            <person name="Ohm R.A."/>
            <person name="de Jong J.F."/>
            <person name="Lugones L.G."/>
            <person name="Aerts A."/>
            <person name="Kothe E."/>
            <person name="Stajich J.E."/>
            <person name="de Vries R.P."/>
            <person name="Record E."/>
            <person name="Levasseur A."/>
            <person name="Baker S.E."/>
            <person name="Bartholomew K.A."/>
            <person name="Coutinho P.M."/>
            <person name="Erdmann S."/>
            <person name="Fowler T.J."/>
            <person name="Gathman A.C."/>
            <person name="Lombard V."/>
            <person name="Henrissat B."/>
            <person name="Knabe N."/>
            <person name="Kuees U."/>
            <person name="Lilly W.W."/>
            <person name="Lindquist E."/>
            <person name="Lucas S."/>
            <person name="Magnuson J.K."/>
            <person name="Piumi F."/>
            <person name="Raudaskoski M."/>
            <person name="Salamov A."/>
            <person name="Schmutz J."/>
            <person name="Schwarze F.W.M.R."/>
            <person name="vanKuyk P.A."/>
            <person name="Horton J.S."/>
            <person name="Grigoriev I.V."/>
            <person name="Woesten H.A.B."/>
        </authorList>
    </citation>
    <scope>NUCLEOTIDE SEQUENCE [LARGE SCALE GENOMIC DNA]</scope>
    <source>
        <strain evidence="4">H4-8 / FGSC 9210</strain>
    </source>
</reference>
<evidence type="ECO:0000256" key="2">
    <source>
        <dbReference type="SAM" id="MobiDB-lite"/>
    </source>
</evidence>
<dbReference type="GO" id="GO:0005814">
    <property type="term" value="C:centriole"/>
    <property type="evidence" value="ECO:0007669"/>
    <property type="project" value="TreeGrafter"/>
</dbReference>
<dbReference type="GO" id="GO:0000922">
    <property type="term" value="C:spindle pole"/>
    <property type="evidence" value="ECO:0007669"/>
    <property type="project" value="TreeGrafter"/>
</dbReference>
<dbReference type="STRING" id="578458.D8PV53"/>
<dbReference type="OrthoDB" id="1602884at2759"/>
<dbReference type="VEuPathDB" id="FungiDB:SCHCODRAFT_02743424"/>
<dbReference type="GeneID" id="9587365"/>
<dbReference type="Pfam" id="PF00400">
    <property type="entry name" value="WD40"/>
    <property type="match status" value="1"/>
</dbReference>
<dbReference type="HOGENOM" id="CLU_020126_0_0_1"/>